<comment type="caution">
    <text evidence="4">The sequence shown here is derived from an EMBL/GenBank/DDBJ whole genome shotgun (WGS) entry which is preliminary data.</text>
</comment>
<dbReference type="Gene3D" id="1.10.8.710">
    <property type="match status" value="1"/>
</dbReference>
<dbReference type="Gene3D" id="1.10.472.130">
    <property type="match status" value="1"/>
</dbReference>
<dbReference type="Pfam" id="PF12775">
    <property type="entry name" value="AAA_7"/>
    <property type="match status" value="1"/>
</dbReference>
<dbReference type="InterPro" id="IPR003593">
    <property type="entry name" value="AAA+_ATPase"/>
</dbReference>
<sequence length="1079" mass="119311">MPMGQWVFKFPAQAVLTVEQILWAQGATQALVDTAAGNPAAVADFRKRSEQQLAVLVDLVRGQRTTLERCALNTLIIIDVHARDVVQGLIDCQAQGQDHFDWTRQLRYYWDDQQGECLVRQTNCEFLFGYEYLGNTTRLVITPLTDRCYMTLTLAVHLNLGGAPAGPAGTGKTETVKDLAKALARQCVVFNCSDQLDYKMMGRFFSGLAQAGAWACFDEFNRIDIEVLSVIAQQVMTIQAAIMGHAERFLFEGNEIRLNPNCGFFITMNPGYAGRTELPDNLKALFRPVSMMIPDYALIAEIMLFSEGFQTAKVLASKMTQLYKLSSEQLSQQDHYDFGMRAVKSVLVMAGTLKRRYTTLTEDIVLIRALRDTNTPKFLSEDVPLFMGIIQDLFPGIEIPSVQHGDLQEAIEEALVKKNMQPVPSFVLKAIQLYETMESHEWQDGLCPRYFKELAEKGKGSDARELLIFDGPVDSLWIESMNTVLDDNKMLCLTNGDRWKMSSQMTMMFEVADLRVASPATVSRCGMIYLEEQHLGWRALVKSWAQKFEEDHPPHEGFLRLLTERLVAPCVQFLRQQCTEFIPSVNFGLISSLLGLFGALIARYQAAKEAAAGAAAALEKKKPKKGSKSKAAAAAEEDEDLLLDDDAKPSDSSPLFRNQHPDDPSYPLSLAIKHFVFALTWSFGASTDDACKEKFMEFLKRLLVPPPAASAASLALSSTKAQPAGSGPSAEDDDMYYRQIMAALQMPEEGSPGDYWVQDKGPIALWEAWQSRVAPFVYNKALPFEETVVPTVDTTTTAYLLDVLLLGGANVLLTGATGVGKTVMVQDYLRLPTTVEKAFSFQINFSAQTSAALTQDILEGRLTRKRHNLLGPPIGKKAVVFVDDANMPAPERYFAQPPIELLRQSIGQTGFYDRKKLTFTYLGDTQFVLACGPPGGGRNQMTPRLTRLFHCLGMPKVSRLSMGTIFAAVVNGFLGAQEPALPAAVQSLGPALVEATVALYAKVGTDLLPTPSKSHYTFNLRDASSLVGGILGAGSAGFKEKLAVVRLWAHEAARVFRDRLVNAEDRGWFDRTATMFIVC</sequence>
<evidence type="ECO:0000259" key="3">
    <source>
        <dbReference type="SMART" id="SM00382"/>
    </source>
</evidence>
<name>A0ABQ8UPG8_9EUKA</name>
<dbReference type="InterPro" id="IPR041589">
    <property type="entry name" value="DNAH3_AAA_lid_1"/>
</dbReference>
<dbReference type="Pfam" id="PF17852">
    <property type="entry name" value="Dynein_AAA_lid"/>
    <property type="match status" value="2"/>
</dbReference>
<comment type="similarity">
    <text evidence="1">Belongs to the dynein heavy chain family.</text>
</comment>
<dbReference type="Proteomes" id="UP001141327">
    <property type="component" value="Unassembled WGS sequence"/>
</dbReference>
<keyword evidence="5" id="KW-1185">Reference proteome</keyword>
<dbReference type="EMBL" id="JAPMOS010000009">
    <property type="protein sequence ID" value="KAJ4461065.1"/>
    <property type="molecule type" value="Genomic_DNA"/>
</dbReference>
<dbReference type="InterPro" id="IPR035699">
    <property type="entry name" value="AAA_6"/>
</dbReference>
<dbReference type="Pfam" id="PF17857">
    <property type="entry name" value="AAA_lid_1"/>
    <property type="match status" value="1"/>
</dbReference>
<feature type="compositionally biased region" description="Acidic residues" evidence="2">
    <location>
        <begin position="635"/>
        <end position="644"/>
    </location>
</feature>
<evidence type="ECO:0000313" key="5">
    <source>
        <dbReference type="Proteomes" id="UP001141327"/>
    </source>
</evidence>
<dbReference type="Gene3D" id="1.20.58.1120">
    <property type="match status" value="1"/>
</dbReference>
<dbReference type="Gene3D" id="3.40.50.300">
    <property type="entry name" value="P-loop containing nucleotide triphosphate hydrolases"/>
    <property type="match status" value="3"/>
</dbReference>
<organism evidence="4 5">
    <name type="scientific">Paratrimastix pyriformis</name>
    <dbReference type="NCBI Taxonomy" id="342808"/>
    <lineage>
        <taxon>Eukaryota</taxon>
        <taxon>Metamonada</taxon>
        <taxon>Preaxostyla</taxon>
        <taxon>Paratrimastigidae</taxon>
        <taxon>Paratrimastix</taxon>
    </lineage>
</organism>
<evidence type="ECO:0000313" key="4">
    <source>
        <dbReference type="EMBL" id="KAJ4461065.1"/>
    </source>
</evidence>
<reference evidence="4" key="1">
    <citation type="journal article" date="2022" name="bioRxiv">
        <title>Genomics of Preaxostyla Flagellates Illuminates Evolutionary Transitions and the Path Towards Mitochondrial Loss.</title>
        <authorList>
            <person name="Novak L.V.F."/>
            <person name="Treitli S.C."/>
            <person name="Pyrih J."/>
            <person name="Halakuc P."/>
            <person name="Pipaliya S.V."/>
            <person name="Vacek V."/>
            <person name="Brzon O."/>
            <person name="Soukal P."/>
            <person name="Eme L."/>
            <person name="Dacks J.B."/>
            <person name="Karnkowska A."/>
            <person name="Elias M."/>
            <person name="Hampl V."/>
        </authorList>
    </citation>
    <scope>NUCLEOTIDE SEQUENCE</scope>
    <source>
        <strain evidence="4">RCP-MX</strain>
    </source>
</reference>
<accession>A0ABQ8UPG8</accession>
<dbReference type="Gene3D" id="1.20.920.30">
    <property type="match status" value="1"/>
</dbReference>
<dbReference type="InterPro" id="IPR041466">
    <property type="entry name" value="Dynein_AAA5_ext"/>
</dbReference>
<feature type="region of interest" description="Disordered" evidence="2">
    <location>
        <begin position="625"/>
        <end position="660"/>
    </location>
</feature>
<evidence type="ECO:0000256" key="2">
    <source>
        <dbReference type="SAM" id="MobiDB-lite"/>
    </source>
</evidence>
<protein>
    <submittedName>
        <fullName evidence="4">Dynein heavy chain 1</fullName>
    </submittedName>
</protein>
<feature type="domain" description="AAA+ ATPase" evidence="3">
    <location>
        <begin position="807"/>
        <end position="955"/>
    </location>
</feature>
<proteinExistence type="inferred from homology"/>
<dbReference type="PANTHER" id="PTHR45703">
    <property type="entry name" value="DYNEIN HEAVY CHAIN"/>
    <property type="match status" value="1"/>
</dbReference>
<feature type="domain" description="AAA+ ATPase" evidence="3">
    <location>
        <begin position="158"/>
        <end position="297"/>
    </location>
</feature>
<gene>
    <name evidence="4" type="ORF">PAPYR_2509</name>
</gene>
<evidence type="ECO:0000256" key="1">
    <source>
        <dbReference type="ARBA" id="ARBA00008887"/>
    </source>
</evidence>
<dbReference type="InterPro" id="IPR026983">
    <property type="entry name" value="DHC"/>
</dbReference>
<dbReference type="SMART" id="SM00382">
    <property type="entry name" value="AAA"/>
    <property type="match status" value="2"/>
</dbReference>
<dbReference type="PANTHER" id="PTHR45703:SF36">
    <property type="entry name" value="DYNEIN HEAVY CHAIN, CYTOPLASMIC"/>
    <property type="match status" value="1"/>
</dbReference>
<dbReference type="InterPro" id="IPR043157">
    <property type="entry name" value="Dynein_AAA1S"/>
</dbReference>
<dbReference type="InterPro" id="IPR027417">
    <property type="entry name" value="P-loop_NTPase"/>
</dbReference>
<dbReference type="SUPFAM" id="SSF52540">
    <property type="entry name" value="P-loop containing nucleoside triphosphate hydrolases"/>
    <property type="match status" value="2"/>
</dbReference>
<dbReference type="Pfam" id="PF12774">
    <property type="entry name" value="AAA_6"/>
    <property type="match status" value="1"/>
</dbReference>